<feature type="transmembrane region" description="Helical" evidence="1">
    <location>
        <begin position="179"/>
        <end position="200"/>
    </location>
</feature>
<evidence type="ECO:0000259" key="3">
    <source>
        <dbReference type="Pfam" id="PF01345"/>
    </source>
</evidence>
<keyword evidence="1" id="KW-0472">Membrane</keyword>
<evidence type="ECO:0000313" key="5">
    <source>
        <dbReference type="Proteomes" id="UP000231214"/>
    </source>
</evidence>
<accession>A0A2M6XBE0</accession>
<dbReference type="InterPro" id="IPR001434">
    <property type="entry name" value="OmcB-like_DUF11"/>
</dbReference>
<dbReference type="AlphaFoldDB" id="A0A2M6XBE0"/>
<dbReference type="InterPro" id="IPR047589">
    <property type="entry name" value="DUF11_rpt"/>
</dbReference>
<dbReference type="EMBL" id="PEZK01000019">
    <property type="protein sequence ID" value="PIU02276.1"/>
    <property type="molecule type" value="Genomic_DNA"/>
</dbReference>
<protein>
    <recommendedName>
        <fullName evidence="3">DUF11 domain-containing protein</fullName>
    </recommendedName>
</protein>
<evidence type="ECO:0000256" key="2">
    <source>
        <dbReference type="SAM" id="SignalP"/>
    </source>
</evidence>
<proteinExistence type="predicted"/>
<feature type="signal peptide" evidence="2">
    <location>
        <begin position="1"/>
        <end position="24"/>
    </location>
</feature>
<name>A0A2M6XBE0_9BACT</name>
<evidence type="ECO:0000313" key="4">
    <source>
        <dbReference type="EMBL" id="PIU02276.1"/>
    </source>
</evidence>
<feature type="chain" id="PRO_5014902160" description="DUF11 domain-containing protein" evidence="2">
    <location>
        <begin position="25"/>
        <end position="204"/>
    </location>
</feature>
<keyword evidence="2" id="KW-0732">Signal</keyword>
<dbReference type="Pfam" id="PF01345">
    <property type="entry name" value="DUF11"/>
    <property type="match status" value="1"/>
</dbReference>
<comment type="caution">
    <text evidence="4">The sequence shown here is derived from an EMBL/GenBank/DDBJ whole genome shotgun (WGS) entry which is preliminary data.</text>
</comment>
<feature type="domain" description="DUF11" evidence="3">
    <location>
        <begin position="55"/>
        <end position="153"/>
    </location>
</feature>
<reference evidence="5" key="1">
    <citation type="submission" date="2017-09" db="EMBL/GenBank/DDBJ databases">
        <title>Depth-based differentiation of microbial function through sediment-hosted aquifers and enrichment of novel symbionts in the deep terrestrial subsurface.</title>
        <authorList>
            <person name="Probst A.J."/>
            <person name="Ladd B."/>
            <person name="Jarett J.K."/>
            <person name="Geller-Mcgrath D.E."/>
            <person name="Sieber C.M.K."/>
            <person name="Emerson J.B."/>
            <person name="Anantharaman K."/>
            <person name="Thomas B.C."/>
            <person name="Malmstrom R."/>
            <person name="Stieglmeier M."/>
            <person name="Klingl A."/>
            <person name="Woyke T."/>
            <person name="Ryan C.M."/>
            <person name="Banfield J.F."/>
        </authorList>
    </citation>
    <scope>NUCLEOTIDE SEQUENCE [LARGE SCALE GENOMIC DNA]</scope>
</reference>
<keyword evidence="1" id="KW-1133">Transmembrane helix</keyword>
<gene>
    <name evidence="4" type="ORF">COT66_01050</name>
</gene>
<sequence>MKQKFFALTILLIVFLSLAGVVQAEMYGEEALAKQIVVDKEVKFPGKTDFQDHLTASQATFVADNEVEFRLIVKNSGEETLKNIEVFDYLPDDINFTACSDDCEWKGKQLQWKIGELKAGEGKQFNIRAKVAGGEQIKGKGLFCITNWAKARAESGHQDENGSQFCIDARILGAAIPEAGFNFLAAAAAAALLGGAGLFLKKQN</sequence>
<dbReference type="NCBIfam" id="TIGR01451">
    <property type="entry name" value="B_ant_repeat"/>
    <property type="match status" value="1"/>
</dbReference>
<keyword evidence="1" id="KW-0812">Transmembrane</keyword>
<organism evidence="4 5">
    <name type="scientific">Candidatus Shapirobacteria bacterium CG09_land_8_20_14_0_10_49_15</name>
    <dbReference type="NCBI Taxonomy" id="1974482"/>
    <lineage>
        <taxon>Bacteria</taxon>
        <taxon>Candidatus Shapironibacteriota</taxon>
    </lineage>
</organism>
<evidence type="ECO:0000256" key="1">
    <source>
        <dbReference type="SAM" id="Phobius"/>
    </source>
</evidence>
<dbReference type="Proteomes" id="UP000231214">
    <property type="component" value="Unassembled WGS sequence"/>
</dbReference>